<keyword evidence="1" id="KW-0328">Glycosyltransferase</keyword>
<keyword evidence="2" id="KW-0808">Transferase</keyword>
<feature type="domain" description="Glycosyl transferase family 1" evidence="3">
    <location>
        <begin position="312"/>
        <end position="442"/>
    </location>
</feature>
<protein>
    <submittedName>
        <fullName evidence="6">Glycosyltransferase</fullName>
    </submittedName>
</protein>
<organism evidence="6 8">
    <name type="scientific">Listeria monocytogenes</name>
    <dbReference type="NCBI Taxonomy" id="1639"/>
    <lineage>
        <taxon>Bacteria</taxon>
        <taxon>Bacillati</taxon>
        <taxon>Bacillota</taxon>
        <taxon>Bacilli</taxon>
        <taxon>Bacillales</taxon>
        <taxon>Listeriaceae</taxon>
        <taxon>Listeria</taxon>
    </lineage>
</organism>
<reference evidence="6 8" key="2">
    <citation type="submission" date="2019-09" db="EMBL/GenBank/DDBJ databases">
        <authorList>
            <consortium name="PulseNet: The National Subtyping Network for Foodborne Disease Surveillance"/>
            <person name="Tarr C.L."/>
            <person name="Trees E."/>
            <person name="Katz L.S."/>
            <person name="Carleton-Romer H.A."/>
            <person name="Stroika S."/>
            <person name="Kucerova Z."/>
            <person name="Roache K.F."/>
            <person name="Sabol A.L."/>
            <person name="Besser J."/>
            <person name="Gerner-Smidt P."/>
        </authorList>
    </citation>
    <scope>NUCLEOTIDE SEQUENCE [LARGE SCALE GENOMIC DNA]</scope>
    <source>
        <strain evidence="6 8">PNUSAL005666</strain>
    </source>
</reference>
<evidence type="ECO:0000313" key="8">
    <source>
        <dbReference type="Proteomes" id="UP000421738"/>
    </source>
</evidence>
<dbReference type="PANTHER" id="PTHR12526">
    <property type="entry name" value="GLYCOSYLTRANSFERASE"/>
    <property type="match status" value="1"/>
</dbReference>
<dbReference type="EMBL" id="AAAQVA010000006">
    <property type="protein sequence ID" value="EAE1632843.1"/>
    <property type="molecule type" value="Genomic_DNA"/>
</dbReference>
<dbReference type="Gene3D" id="3.40.50.2000">
    <property type="entry name" value="Glycogen Phosphorylase B"/>
    <property type="match status" value="2"/>
</dbReference>
<dbReference type="AlphaFoldDB" id="A0AAD2R802"/>
<evidence type="ECO:0000313" key="6">
    <source>
        <dbReference type="EMBL" id="ECR7122262.1"/>
    </source>
</evidence>
<evidence type="ECO:0000256" key="2">
    <source>
        <dbReference type="ARBA" id="ARBA00022679"/>
    </source>
</evidence>
<accession>A0AAD2R802</accession>
<dbReference type="GO" id="GO:0016757">
    <property type="term" value="F:glycosyltransferase activity"/>
    <property type="evidence" value="ECO:0007669"/>
    <property type="project" value="UniProtKB-KW"/>
</dbReference>
<sequence length="504" mass="58200">MTVYHINKAIGWASSGVEYAQKYRSLALHSTGTKQRFIFTDYLGTNLIHFTTLLGLETNEIIGIYAFLAQQQNHLSRYPLDSFEKRLNSSFSKKEMLENQLVYTIPNANISYRVWLIDQQFVDRIDILYNQKLIRVEHYSDRLTNIEYFGNNQLISRTFYTEQGSVAYRQFYENRQITLTFIDNKILIGRNAFFQLFFQRLKWDSDDIILLDRSHELVDAVFPKLNGAKVGIIIHAEHYNAPYSSPSRILWNNFYEYVFTHDEYVTWYIAATIQQAKTMKDHFIKMNKDASKIHTIPVGCVDKVNGTMEISNKYNLVTVSRLATEKHIDLLVKAVVAAKKQFPEVTLSIYGEGGCSTSLQQLISKLNAENYIFLKGHQEMTHEYKKYGGYITASYSEGFGLTLLEAISYGIPIVGFHVPYGNTEFVQEGINGFLVKKTDSEEKNIFNLTAGLVKMLYPHFDLTEAITYNQAKAAKYTVENIGKRWDQLFSEITTKEDLHEYISS</sequence>
<dbReference type="EMBL" id="AAKHCT010000001">
    <property type="protein sequence ID" value="ECR7122262.1"/>
    <property type="molecule type" value="Genomic_DNA"/>
</dbReference>
<dbReference type="InterPro" id="IPR001296">
    <property type="entry name" value="Glyco_trans_1"/>
</dbReference>
<reference evidence="5 7" key="1">
    <citation type="submission" date="2018-06" db="EMBL/GenBank/DDBJ databases">
        <authorList>
            <consortium name="GenomeTrakr: Next Generation Sequencing Network for Food Pathogen Tracability"/>
        </authorList>
    </citation>
    <scope>NUCLEOTIDE SEQUENCE [LARGE SCALE GENOMIC DNA]</scope>
    <source>
        <strain evidence="5 7">FDA00006304</strain>
    </source>
</reference>
<evidence type="ECO:0000259" key="3">
    <source>
        <dbReference type="Pfam" id="PF00534"/>
    </source>
</evidence>
<evidence type="ECO:0000256" key="1">
    <source>
        <dbReference type="ARBA" id="ARBA00022676"/>
    </source>
</evidence>
<dbReference type="Proteomes" id="UP000368805">
    <property type="component" value="Unassembled WGS sequence"/>
</dbReference>
<evidence type="ECO:0000313" key="5">
    <source>
        <dbReference type="EMBL" id="EAE1632843.1"/>
    </source>
</evidence>
<dbReference type="InterPro" id="IPR054396">
    <property type="entry name" value="GtfA_EBD"/>
</dbReference>
<dbReference type="Pfam" id="PF22145">
    <property type="entry name" value="GtfA_EBD"/>
    <property type="match status" value="1"/>
</dbReference>
<comment type="caution">
    <text evidence="6">The sequence shown here is derived from an EMBL/GenBank/DDBJ whole genome shotgun (WGS) entry which is preliminary data.</text>
</comment>
<name>A0AAD2R802_LISMN</name>
<feature type="domain" description="GtfA extended beta-sheet meander" evidence="4">
    <location>
        <begin position="104"/>
        <end position="181"/>
    </location>
</feature>
<gene>
    <name evidence="5" type="ORF">ARR48_13670</name>
    <name evidence="6" type="ORF">F1788_05975</name>
</gene>
<dbReference type="Proteomes" id="UP000421738">
    <property type="component" value="Unassembled WGS sequence"/>
</dbReference>
<dbReference type="SUPFAM" id="SSF53756">
    <property type="entry name" value="UDP-Glycosyltransferase/glycogen phosphorylase"/>
    <property type="match status" value="1"/>
</dbReference>
<evidence type="ECO:0000259" key="4">
    <source>
        <dbReference type="Pfam" id="PF22145"/>
    </source>
</evidence>
<dbReference type="RefSeq" id="WP_061394534.1">
    <property type="nucleotide sequence ID" value="NZ_CP096155.1"/>
</dbReference>
<dbReference type="Pfam" id="PF00534">
    <property type="entry name" value="Glycos_transf_1"/>
    <property type="match status" value="1"/>
</dbReference>
<dbReference type="PANTHER" id="PTHR12526:SF629">
    <property type="entry name" value="TEICHURONIC ACID BIOSYNTHESIS GLYCOSYLTRANSFERASE TUAH-RELATED"/>
    <property type="match status" value="1"/>
</dbReference>
<proteinExistence type="predicted"/>
<evidence type="ECO:0000313" key="7">
    <source>
        <dbReference type="Proteomes" id="UP000368805"/>
    </source>
</evidence>